<protein>
    <submittedName>
        <fullName evidence="6">Arylsulfatase</fullName>
        <ecNumber evidence="6">3.1.6.1</ecNumber>
    </submittedName>
</protein>
<keyword evidence="2" id="KW-0479">Metal-binding</keyword>
<gene>
    <name evidence="6" type="primary">atsA_117</name>
    <name evidence="6" type="ORF">CA13_57660</name>
</gene>
<organism evidence="6 7">
    <name type="scientific">Novipirellula herctigrandis</name>
    <dbReference type="NCBI Taxonomy" id="2527986"/>
    <lineage>
        <taxon>Bacteria</taxon>
        <taxon>Pseudomonadati</taxon>
        <taxon>Planctomycetota</taxon>
        <taxon>Planctomycetia</taxon>
        <taxon>Pirellulales</taxon>
        <taxon>Pirellulaceae</taxon>
        <taxon>Novipirellula</taxon>
    </lineage>
</organism>
<dbReference type="PROSITE" id="PS00149">
    <property type="entry name" value="SULFATASE_2"/>
    <property type="match status" value="1"/>
</dbReference>
<keyword evidence="3 6" id="KW-0378">Hydrolase</keyword>
<dbReference type="OrthoDB" id="9783154at2"/>
<dbReference type="Gene3D" id="3.40.720.10">
    <property type="entry name" value="Alkaline Phosphatase, subunit A"/>
    <property type="match status" value="1"/>
</dbReference>
<evidence type="ECO:0000256" key="4">
    <source>
        <dbReference type="ARBA" id="ARBA00022837"/>
    </source>
</evidence>
<dbReference type="EC" id="3.1.6.1" evidence="6"/>
<dbReference type="Pfam" id="PF00884">
    <property type="entry name" value="Sulfatase"/>
    <property type="match status" value="1"/>
</dbReference>
<feature type="domain" description="Sulfatase N-terminal" evidence="5">
    <location>
        <begin position="45"/>
        <end position="404"/>
    </location>
</feature>
<dbReference type="GO" id="GO:0046872">
    <property type="term" value="F:metal ion binding"/>
    <property type="evidence" value="ECO:0007669"/>
    <property type="project" value="UniProtKB-KW"/>
</dbReference>
<comment type="similarity">
    <text evidence="1">Belongs to the sulfatase family.</text>
</comment>
<dbReference type="EMBL" id="SJPJ01000001">
    <property type="protein sequence ID" value="TWT84289.1"/>
    <property type="molecule type" value="Genomic_DNA"/>
</dbReference>
<dbReference type="PROSITE" id="PS00523">
    <property type="entry name" value="SULFATASE_1"/>
    <property type="match status" value="1"/>
</dbReference>
<evidence type="ECO:0000259" key="5">
    <source>
        <dbReference type="Pfam" id="PF00884"/>
    </source>
</evidence>
<dbReference type="Proteomes" id="UP000315010">
    <property type="component" value="Unassembled WGS sequence"/>
</dbReference>
<dbReference type="AlphaFoldDB" id="A0A5C5ZA92"/>
<reference evidence="6 7" key="1">
    <citation type="submission" date="2019-02" db="EMBL/GenBank/DDBJ databases">
        <title>Deep-cultivation of Planctomycetes and their phenomic and genomic characterization uncovers novel biology.</title>
        <authorList>
            <person name="Wiegand S."/>
            <person name="Jogler M."/>
            <person name="Boedeker C."/>
            <person name="Pinto D."/>
            <person name="Vollmers J."/>
            <person name="Rivas-Marin E."/>
            <person name="Kohn T."/>
            <person name="Peeters S.H."/>
            <person name="Heuer A."/>
            <person name="Rast P."/>
            <person name="Oberbeckmann S."/>
            <person name="Bunk B."/>
            <person name="Jeske O."/>
            <person name="Meyerdierks A."/>
            <person name="Storesund J.E."/>
            <person name="Kallscheuer N."/>
            <person name="Luecker S."/>
            <person name="Lage O.M."/>
            <person name="Pohl T."/>
            <person name="Merkel B.J."/>
            <person name="Hornburger P."/>
            <person name="Mueller R.-W."/>
            <person name="Bruemmer F."/>
            <person name="Labrenz M."/>
            <person name="Spormann A.M."/>
            <person name="Op Den Camp H."/>
            <person name="Overmann J."/>
            <person name="Amann R."/>
            <person name="Jetten M.S.M."/>
            <person name="Mascher T."/>
            <person name="Medema M.H."/>
            <person name="Devos D.P."/>
            <person name="Kaster A.-K."/>
            <person name="Ovreas L."/>
            <person name="Rohde M."/>
            <person name="Galperin M.Y."/>
            <person name="Jogler C."/>
        </authorList>
    </citation>
    <scope>NUCLEOTIDE SEQUENCE [LARGE SCALE GENOMIC DNA]</scope>
    <source>
        <strain evidence="6 7">CA13</strain>
    </source>
</reference>
<dbReference type="GO" id="GO:0004065">
    <property type="term" value="F:arylsulfatase activity"/>
    <property type="evidence" value="ECO:0007669"/>
    <property type="project" value="UniProtKB-EC"/>
</dbReference>
<dbReference type="Gene3D" id="3.30.1120.10">
    <property type="match status" value="1"/>
</dbReference>
<name>A0A5C5ZA92_9BACT</name>
<dbReference type="PANTHER" id="PTHR42693:SF53">
    <property type="entry name" value="ENDO-4-O-SULFATASE"/>
    <property type="match status" value="1"/>
</dbReference>
<dbReference type="InterPro" id="IPR050738">
    <property type="entry name" value="Sulfatase"/>
</dbReference>
<dbReference type="PANTHER" id="PTHR42693">
    <property type="entry name" value="ARYLSULFATASE FAMILY MEMBER"/>
    <property type="match status" value="1"/>
</dbReference>
<sequence>MLMSQHHRIHTRIASMTRKRLLTGLLTTLSVVLTGLASVADESKPNIVVILADDFGVGDIQAHYPENKIATPYLDQLVRQGMSFTDAHSPSAVCSPTRYGLLTGRYCWRTRMQEWVIASYEPPLIAADCPTLPGFLKDHGYHTSIIGKWHLGWDWEGPQKPTMAPLARNSQKKIKWDFEKRIGGGPVDRGFDDYFGVVLPNMPPFCWIENDRVTVQPTDQYKYDSAQGTVMPRGFEGEPMAPGWEFDQILPEITRRAVSQIHDRAKQKEPFFLFFSMTSPHEPIVPSENFKGKSGIAPIADFVMETDWSAGQVIQAIDDAGIADNTIVIFTADNGHSHYTGWPELIAAGHMPSGPFRGHKGDVWEGGHRVPFVVRWPDHVAANVSNSHMVCLTDMFATFADVVDAALPDGAAVDSYSFLSTATSTNAANETSELRKGMVNHSNFGEFAYRKGSWKLVYKLGEKNLNLSRGKPTIAELYDLNNDIAEAENLSDQHPETVRRMTRELRKLISNGASRYGQIGANDCDVQFETTQKLRWAPSAQ</sequence>
<evidence type="ECO:0000256" key="1">
    <source>
        <dbReference type="ARBA" id="ARBA00008779"/>
    </source>
</evidence>
<keyword evidence="7" id="KW-1185">Reference proteome</keyword>
<proteinExistence type="inferred from homology"/>
<keyword evidence="4" id="KW-0106">Calcium</keyword>
<evidence type="ECO:0000313" key="7">
    <source>
        <dbReference type="Proteomes" id="UP000315010"/>
    </source>
</evidence>
<accession>A0A5C5ZA92</accession>
<dbReference type="InterPro" id="IPR017850">
    <property type="entry name" value="Alkaline_phosphatase_core_sf"/>
</dbReference>
<evidence type="ECO:0000256" key="2">
    <source>
        <dbReference type="ARBA" id="ARBA00022723"/>
    </source>
</evidence>
<dbReference type="CDD" id="cd16143">
    <property type="entry name" value="ARS_like"/>
    <property type="match status" value="1"/>
</dbReference>
<evidence type="ECO:0000313" key="6">
    <source>
        <dbReference type="EMBL" id="TWT84289.1"/>
    </source>
</evidence>
<dbReference type="InterPro" id="IPR000917">
    <property type="entry name" value="Sulfatase_N"/>
</dbReference>
<comment type="caution">
    <text evidence="6">The sequence shown here is derived from an EMBL/GenBank/DDBJ whole genome shotgun (WGS) entry which is preliminary data.</text>
</comment>
<evidence type="ECO:0000256" key="3">
    <source>
        <dbReference type="ARBA" id="ARBA00022801"/>
    </source>
</evidence>
<dbReference type="InterPro" id="IPR024607">
    <property type="entry name" value="Sulfatase_CS"/>
</dbReference>
<dbReference type="SUPFAM" id="SSF53649">
    <property type="entry name" value="Alkaline phosphatase-like"/>
    <property type="match status" value="1"/>
</dbReference>